<proteinExistence type="predicted"/>
<dbReference type="EMBL" id="JACHVS010000001">
    <property type="protein sequence ID" value="MBB2994903.1"/>
    <property type="molecule type" value="Genomic_DNA"/>
</dbReference>
<reference evidence="1 2" key="1">
    <citation type="submission" date="2020-08" db="EMBL/GenBank/DDBJ databases">
        <title>Sequencing the genomes of 1000 actinobacteria strains.</title>
        <authorList>
            <person name="Klenk H.-P."/>
        </authorList>
    </citation>
    <scope>NUCLEOTIDE SEQUENCE [LARGE SCALE GENOMIC DNA]</scope>
    <source>
        <strain evidence="1 2">DSM 22826</strain>
    </source>
</reference>
<dbReference type="Proteomes" id="UP000523000">
    <property type="component" value="Unassembled WGS sequence"/>
</dbReference>
<comment type="caution">
    <text evidence="1">The sequence shown here is derived from an EMBL/GenBank/DDBJ whole genome shotgun (WGS) entry which is preliminary data.</text>
</comment>
<evidence type="ECO:0000313" key="2">
    <source>
        <dbReference type="Proteomes" id="UP000523000"/>
    </source>
</evidence>
<gene>
    <name evidence="1" type="ORF">E9229_001094</name>
</gene>
<name>A0A839QH25_9MICC</name>
<sequence length="342" mass="37312">MAARILPAPTEVTRPRFGRAEAWVESPLQLLSAIEAHGAGLLGTSTRIHPRGGGTGLDATLRTLISSAPAGIEFARHSLALPSPAVPEIDRWVTGDAYSGKFQQALLGRLAVREVVVIDDGLVTRSLLRTLCANEPTPLVRQRSAANPARSALGLAAWYRMRALARTGRLLVFTALPVEAGLEARFRELGGHLERHRFEWLGTQPVAEHFHQRTLVVGSALAADGLIDPGPYLHWVNGLCADGPLAYFPHRRERPGFLSELARNPLITLHAHTIPVEMRLRGLRTGQTVRALPSTVLPSLRLLLRPNGVRVEGRAVPDHWWTDEAAPGLREHLSTSLQEEGP</sequence>
<protein>
    <submittedName>
        <fullName evidence="1">Uncharacterized protein</fullName>
    </submittedName>
</protein>
<dbReference type="RefSeq" id="WP_183510229.1">
    <property type="nucleotide sequence ID" value="NZ_BAABGK010000013.1"/>
</dbReference>
<evidence type="ECO:0000313" key="1">
    <source>
        <dbReference type="EMBL" id="MBB2994903.1"/>
    </source>
</evidence>
<keyword evidence="2" id="KW-1185">Reference proteome</keyword>
<dbReference type="AlphaFoldDB" id="A0A839QH25"/>
<organism evidence="1 2">
    <name type="scientific">Paeniglutamicibacter cryotolerans</name>
    <dbReference type="NCBI Taxonomy" id="670079"/>
    <lineage>
        <taxon>Bacteria</taxon>
        <taxon>Bacillati</taxon>
        <taxon>Actinomycetota</taxon>
        <taxon>Actinomycetes</taxon>
        <taxon>Micrococcales</taxon>
        <taxon>Micrococcaceae</taxon>
        <taxon>Paeniglutamicibacter</taxon>
    </lineage>
</organism>
<accession>A0A839QH25</accession>